<dbReference type="RefSeq" id="WP_057457552.1">
    <property type="nucleotide sequence ID" value="NZ_LJRH01000188.1"/>
</dbReference>
<reference evidence="1 2" key="1">
    <citation type="submission" date="2018-08" db="EMBL/GenBank/DDBJ databases">
        <title>Recombination of ecologically and evolutionarily significant loci maintains genetic cohesion in the Pseudomonas syringae species complex.</title>
        <authorList>
            <person name="Dillon M."/>
            <person name="Thakur S."/>
            <person name="Almeida R.N.D."/>
            <person name="Weir B.S."/>
            <person name="Guttman D.S."/>
        </authorList>
    </citation>
    <scope>NUCLEOTIDE SEQUENCE [LARGE SCALE GENOMIC DNA]</scope>
    <source>
        <strain evidence="1 2">ICMP 16926</strain>
    </source>
</reference>
<dbReference type="SUPFAM" id="SSF52540">
    <property type="entry name" value="P-loop containing nucleoside triphosphate hydrolases"/>
    <property type="match status" value="1"/>
</dbReference>
<dbReference type="InterPro" id="IPR014001">
    <property type="entry name" value="Helicase_ATP-bd"/>
</dbReference>
<gene>
    <name evidence="1" type="ORF">ALP48_00189</name>
</gene>
<dbReference type="GO" id="GO:0005524">
    <property type="term" value="F:ATP binding"/>
    <property type="evidence" value="ECO:0007669"/>
    <property type="project" value="InterPro"/>
</dbReference>
<name>A0A0P9ZF66_PSESX</name>
<dbReference type="SMART" id="SM00491">
    <property type="entry name" value="HELICc2"/>
    <property type="match status" value="1"/>
</dbReference>
<proteinExistence type="predicted"/>
<dbReference type="InterPro" id="IPR011545">
    <property type="entry name" value="DEAD/DEAH_box_helicase_dom"/>
</dbReference>
<dbReference type="EMBL" id="RBTH01000351">
    <property type="protein sequence ID" value="RMT40239.1"/>
    <property type="molecule type" value="Genomic_DNA"/>
</dbReference>
<dbReference type="GO" id="GO:0003676">
    <property type="term" value="F:nucleic acid binding"/>
    <property type="evidence" value="ECO:0007669"/>
    <property type="project" value="InterPro"/>
</dbReference>
<dbReference type="InterPro" id="IPR027417">
    <property type="entry name" value="P-loop_NTPase"/>
</dbReference>
<sequence>MVLNFDKLNAGTASKQIDPRKIFTTLKRDPRFRRPLDEQSDILDAWFARRAARDLTLKMNTGGGKTVVGLLCLQSSLNENIKPAVYITPDSFLVAQVLAEAESLGIAATDDEKDPDFIAGRAILVANVHKLFNGRSVFGVGERKIPIGCIVIDDAHACLGVVHDQFSIKSKVDSPVYDGLLELFEEDLKTQSPSGLLDVKAQDASVVMTVPYWAWQDHKDEVLQLLHAHRSSKELEWNWPLLSDSIPLCTCVFGGGRLEIAPRFVPIDRIPAFDSAKRRIYMTATLADDTILVNHFKADATEVAQPIRPKGGGDIGDRMILAPQEINPDYTVEQIKELVSEIAEDLNVVVIVPSKPRAEFWGNVADQTLDKDSIQNGVEKLKDGHVGLTVLINKYDGIDLPGEACELLVIDGLPEVYGLGERLEMLLLDGTKRQLVRQVQRIEQGMGRGVRSSDDHCVVLLLGGRLTQRLHEPDAEEMFSSATRAQIALGKEVAAQIRGKPIDELKPILDLCLKQDDEWVRAGRNAVVNAAPVIGGHLDDNQVMLRAAFDAVRIDRYDVATAKAQKAVNGTAEPKFKGYLMQQLAEYTNLTNPAGAQEIQLAALGHNSRLLKPIAGATYTKLSAPVIGQAKAAIEFMNQFLEGNDLVIWVNGLRDDLEWGEEGSKRFEAAMAALGSFLGFGSQRPEDQIGRGPDNLWALGGLNYFVIECKSGAISAPKISKGDTNQLNGSIVWFNEKYDKTCTMTPIVVHPKTVFEHAASPHKDIRIINRTGLKNLRDAVRAYAVSLATTGGYTDAKMVEKQLLHHKLSVEKILALCTVSQNSKS</sequence>
<protein>
    <submittedName>
        <fullName evidence="1">Uncharacterized protein</fullName>
    </submittedName>
</protein>
<dbReference type="GO" id="GO:0006139">
    <property type="term" value="P:nucleobase-containing compound metabolic process"/>
    <property type="evidence" value="ECO:0007669"/>
    <property type="project" value="InterPro"/>
</dbReference>
<evidence type="ECO:0000313" key="1">
    <source>
        <dbReference type="EMBL" id="RMT40239.1"/>
    </source>
</evidence>
<dbReference type="Pfam" id="PF13307">
    <property type="entry name" value="Helicase_C_2"/>
    <property type="match status" value="1"/>
</dbReference>
<comment type="caution">
    <text evidence="1">The sequence shown here is derived from an EMBL/GenBank/DDBJ whole genome shotgun (WGS) entry which is preliminary data.</text>
</comment>
<evidence type="ECO:0000313" key="2">
    <source>
        <dbReference type="Proteomes" id="UP000268096"/>
    </source>
</evidence>
<dbReference type="PROSITE" id="PS51192">
    <property type="entry name" value="HELICASE_ATP_BIND_1"/>
    <property type="match status" value="1"/>
</dbReference>
<dbReference type="GO" id="GO:0016818">
    <property type="term" value="F:hydrolase activity, acting on acid anhydrides, in phosphorus-containing anhydrides"/>
    <property type="evidence" value="ECO:0007669"/>
    <property type="project" value="InterPro"/>
</dbReference>
<dbReference type="SMART" id="SM00487">
    <property type="entry name" value="DEXDc"/>
    <property type="match status" value="1"/>
</dbReference>
<accession>A0A0P9ZF66</accession>
<dbReference type="Pfam" id="PF00270">
    <property type="entry name" value="DEAD"/>
    <property type="match status" value="1"/>
</dbReference>
<dbReference type="InterPro" id="IPR006555">
    <property type="entry name" value="ATP-dep_Helicase_C"/>
</dbReference>
<organism evidence="1 2">
    <name type="scientific">Pseudomonas syringae pv. solidagae</name>
    <dbReference type="NCBI Taxonomy" id="264458"/>
    <lineage>
        <taxon>Bacteria</taxon>
        <taxon>Pseudomonadati</taxon>
        <taxon>Pseudomonadota</taxon>
        <taxon>Gammaproteobacteria</taxon>
        <taxon>Pseudomonadales</taxon>
        <taxon>Pseudomonadaceae</taxon>
        <taxon>Pseudomonas</taxon>
        <taxon>Pseudomonas syringae</taxon>
    </lineage>
</organism>
<dbReference type="Proteomes" id="UP000268096">
    <property type="component" value="Unassembled WGS sequence"/>
</dbReference>
<dbReference type="GO" id="GO:0004386">
    <property type="term" value="F:helicase activity"/>
    <property type="evidence" value="ECO:0007669"/>
    <property type="project" value="InterPro"/>
</dbReference>
<dbReference type="Gene3D" id="3.40.50.300">
    <property type="entry name" value="P-loop containing nucleotide triphosphate hydrolases"/>
    <property type="match status" value="2"/>
</dbReference>
<dbReference type="AlphaFoldDB" id="A0A0P9ZF66"/>